<dbReference type="InterPro" id="IPR036457">
    <property type="entry name" value="PPM-type-like_dom_sf"/>
</dbReference>
<dbReference type="Proteomes" id="UP000834106">
    <property type="component" value="Chromosome 18"/>
</dbReference>
<proteinExistence type="predicted"/>
<evidence type="ECO:0000259" key="2">
    <source>
        <dbReference type="PROSITE" id="PS51746"/>
    </source>
</evidence>
<dbReference type="PANTHER" id="PTHR47992">
    <property type="entry name" value="PROTEIN PHOSPHATASE"/>
    <property type="match status" value="1"/>
</dbReference>
<gene>
    <name evidence="3" type="ORF">FPE_LOCUS29697</name>
</gene>
<dbReference type="InterPro" id="IPR015655">
    <property type="entry name" value="PP2C"/>
</dbReference>
<organism evidence="3 4">
    <name type="scientific">Fraxinus pennsylvanica</name>
    <dbReference type="NCBI Taxonomy" id="56036"/>
    <lineage>
        <taxon>Eukaryota</taxon>
        <taxon>Viridiplantae</taxon>
        <taxon>Streptophyta</taxon>
        <taxon>Embryophyta</taxon>
        <taxon>Tracheophyta</taxon>
        <taxon>Spermatophyta</taxon>
        <taxon>Magnoliopsida</taxon>
        <taxon>eudicotyledons</taxon>
        <taxon>Gunneridae</taxon>
        <taxon>Pentapetalae</taxon>
        <taxon>asterids</taxon>
        <taxon>lamiids</taxon>
        <taxon>Lamiales</taxon>
        <taxon>Oleaceae</taxon>
        <taxon>Oleeae</taxon>
        <taxon>Fraxinus</taxon>
    </lineage>
</organism>
<accession>A0AAD2A678</accession>
<dbReference type="GO" id="GO:0004722">
    <property type="term" value="F:protein serine/threonine phosphatase activity"/>
    <property type="evidence" value="ECO:0007669"/>
    <property type="project" value="InterPro"/>
</dbReference>
<keyword evidence="4" id="KW-1185">Reference proteome</keyword>
<dbReference type="InterPro" id="IPR001932">
    <property type="entry name" value="PPM-type_phosphatase-like_dom"/>
</dbReference>
<evidence type="ECO:0000313" key="4">
    <source>
        <dbReference type="Proteomes" id="UP000834106"/>
    </source>
</evidence>
<dbReference type="AlphaFoldDB" id="A0AAD2A678"/>
<protein>
    <recommendedName>
        <fullName evidence="2">PPM-type phosphatase domain-containing protein</fullName>
    </recommendedName>
</protein>
<dbReference type="PROSITE" id="PS51746">
    <property type="entry name" value="PPM_2"/>
    <property type="match status" value="1"/>
</dbReference>
<feature type="domain" description="PPM-type phosphatase" evidence="2">
    <location>
        <begin position="1"/>
        <end position="226"/>
    </location>
</feature>
<reference evidence="3" key="1">
    <citation type="submission" date="2023-05" db="EMBL/GenBank/DDBJ databases">
        <authorList>
            <person name="Huff M."/>
        </authorList>
    </citation>
    <scope>NUCLEOTIDE SEQUENCE</scope>
</reference>
<dbReference type="Gene3D" id="3.60.40.10">
    <property type="entry name" value="PPM-type phosphatase domain"/>
    <property type="match status" value="1"/>
</dbReference>
<sequence>MIEGQEMVVSNLGDCRAVLSRGGIAEAITKVHRAGRERAEKNRGQGTSKAYLETLQGRYVELHRGTWRAHGILSVSRSVGDVHLKDWVWAEPDTKNENNGITEKLDSSGGLLAAYKELAGLANKSGPSQTTSNCKSDIENQGTDHRVYAPHGLHPNCKSGNKSGASQNKSDAKNGNQMQDSDYIPTGPIYLNSNVILKLLNLYKEDCNNPQQYPCTKRTTITSSNNTVRRPLTAGEELLIFTSGLFSAGFFSSSSSQFFGLPYFPDFFSFPACNFIELGDEGFELGDGSFLRGGGLGVLFREPTRGLGI</sequence>
<name>A0AAD2A678_9LAMI</name>
<feature type="region of interest" description="Disordered" evidence="1">
    <location>
        <begin position="145"/>
        <end position="181"/>
    </location>
</feature>
<dbReference type="SUPFAM" id="SSF81606">
    <property type="entry name" value="PP2C-like"/>
    <property type="match status" value="1"/>
</dbReference>
<dbReference type="EMBL" id="OU503053">
    <property type="protein sequence ID" value="CAI9782267.1"/>
    <property type="molecule type" value="Genomic_DNA"/>
</dbReference>
<feature type="compositionally biased region" description="Polar residues" evidence="1">
    <location>
        <begin position="158"/>
        <end position="180"/>
    </location>
</feature>
<dbReference type="Pfam" id="PF00481">
    <property type="entry name" value="PP2C"/>
    <property type="match status" value="1"/>
</dbReference>
<evidence type="ECO:0000256" key="1">
    <source>
        <dbReference type="SAM" id="MobiDB-lite"/>
    </source>
</evidence>
<evidence type="ECO:0000313" key="3">
    <source>
        <dbReference type="EMBL" id="CAI9782267.1"/>
    </source>
</evidence>